<dbReference type="EMBL" id="AYYO01000003">
    <property type="protein sequence ID" value="KRM56559.1"/>
    <property type="molecule type" value="Genomic_DNA"/>
</dbReference>
<feature type="region of interest" description="Disordered" evidence="2">
    <location>
        <begin position="1"/>
        <end position="64"/>
    </location>
</feature>
<evidence type="ECO:0000313" key="4">
    <source>
        <dbReference type="EMBL" id="KRM56559.1"/>
    </source>
</evidence>
<organism evidence="4 5">
    <name type="scientific">Lacticaseibacillus sharpeae JCM 1186 = DSM 20505</name>
    <dbReference type="NCBI Taxonomy" id="1291052"/>
    <lineage>
        <taxon>Bacteria</taxon>
        <taxon>Bacillati</taxon>
        <taxon>Bacillota</taxon>
        <taxon>Bacilli</taxon>
        <taxon>Lactobacillales</taxon>
        <taxon>Lactobacillaceae</taxon>
        <taxon>Lacticaseibacillus</taxon>
    </lineage>
</organism>
<evidence type="ECO:0000259" key="3">
    <source>
        <dbReference type="Pfam" id="PF06458"/>
    </source>
</evidence>
<proteinExistence type="predicted"/>
<feature type="domain" description="MucBP" evidence="3">
    <location>
        <begin position="139"/>
        <end position="200"/>
    </location>
</feature>
<dbReference type="RefSeq" id="WP_056975305.1">
    <property type="nucleotide sequence ID" value="NZ_AYYO01000003.1"/>
</dbReference>
<dbReference type="AlphaFoldDB" id="A0A0R1ZPT3"/>
<feature type="compositionally biased region" description="Polar residues" evidence="2">
    <location>
        <begin position="45"/>
        <end position="62"/>
    </location>
</feature>
<accession>A0A0R1ZPT3</accession>
<dbReference type="OrthoDB" id="2329985at2"/>
<dbReference type="Proteomes" id="UP000051679">
    <property type="component" value="Unassembled WGS sequence"/>
</dbReference>
<evidence type="ECO:0000313" key="5">
    <source>
        <dbReference type="Proteomes" id="UP000051679"/>
    </source>
</evidence>
<reference evidence="4 5" key="1">
    <citation type="journal article" date="2015" name="Genome Announc.">
        <title>Expanding the biotechnology potential of lactobacilli through comparative genomics of 213 strains and associated genera.</title>
        <authorList>
            <person name="Sun Z."/>
            <person name="Harris H.M."/>
            <person name="McCann A."/>
            <person name="Guo C."/>
            <person name="Argimon S."/>
            <person name="Zhang W."/>
            <person name="Yang X."/>
            <person name="Jeffery I.B."/>
            <person name="Cooney J.C."/>
            <person name="Kagawa T.F."/>
            <person name="Liu W."/>
            <person name="Song Y."/>
            <person name="Salvetti E."/>
            <person name="Wrobel A."/>
            <person name="Rasinkangas P."/>
            <person name="Parkhill J."/>
            <person name="Rea M.C."/>
            <person name="O'Sullivan O."/>
            <person name="Ritari J."/>
            <person name="Douillard F.P."/>
            <person name="Paul Ross R."/>
            <person name="Yang R."/>
            <person name="Briner A.E."/>
            <person name="Felis G.E."/>
            <person name="de Vos W.M."/>
            <person name="Barrangou R."/>
            <person name="Klaenhammer T.R."/>
            <person name="Caufield P.W."/>
            <person name="Cui Y."/>
            <person name="Zhang H."/>
            <person name="O'Toole P.W."/>
        </authorList>
    </citation>
    <scope>NUCLEOTIDE SEQUENCE [LARGE SCALE GENOMIC DNA]</scope>
    <source>
        <strain evidence="4 5">DSM 20505</strain>
    </source>
</reference>
<dbReference type="InterPro" id="IPR009459">
    <property type="entry name" value="MucBP_dom"/>
</dbReference>
<gene>
    <name evidence="4" type="ORF">FC18_GL002040</name>
</gene>
<comment type="caution">
    <text evidence="4">The sequence shown here is derived from an EMBL/GenBank/DDBJ whole genome shotgun (WGS) entry which is preliminary data.</text>
</comment>
<dbReference type="Pfam" id="PF06458">
    <property type="entry name" value="MucBP"/>
    <property type="match status" value="1"/>
</dbReference>
<feature type="compositionally biased region" description="Basic residues" evidence="2">
    <location>
        <begin position="18"/>
        <end position="30"/>
    </location>
</feature>
<dbReference type="PATRIC" id="fig|1291052.5.peg.2102"/>
<evidence type="ECO:0000256" key="1">
    <source>
        <dbReference type="ARBA" id="ARBA00022737"/>
    </source>
</evidence>
<evidence type="ECO:0000256" key="2">
    <source>
        <dbReference type="SAM" id="MobiDB-lite"/>
    </source>
</evidence>
<sequence>MQISDYLWQRARPESKRSTRHRRRPHKNKINYKLPSETPELGPKQTVQPATRSTPAATQATGSVRRPHRIRVRVDYRDIDTGARIAQPTIIAGLPGSKLVLNYPPIADWIFVRALGFQPTFPHHRKSIVLYYERIAGAPVIVFHRDQDGQLLCPAERINGKLGAEYTVKPLNYFAAMVVGASTATGTFTKRIRVVTFRYQVVPITPLHLPNVAYIELLTDKPVFDAPAGVLPLPVLLPQGTFWRVFEAVQTTTDHKVWLSLGGAQWLTNDNTRGHQQNPFLPR</sequence>
<dbReference type="STRING" id="1291052.FC18_GL002040"/>
<keyword evidence="5" id="KW-1185">Reference proteome</keyword>
<protein>
    <recommendedName>
        <fullName evidence="3">MucBP domain-containing protein</fullName>
    </recommendedName>
</protein>
<keyword evidence="1" id="KW-0677">Repeat</keyword>
<name>A0A0R1ZPT3_9LACO</name>